<name>A0A1M6MEI5_9FLAO</name>
<dbReference type="OrthoDB" id="1339516at2"/>
<reference evidence="1 2" key="1">
    <citation type="submission" date="2016-11" db="EMBL/GenBank/DDBJ databases">
        <authorList>
            <person name="Jaros S."/>
            <person name="Januszkiewicz K."/>
            <person name="Wedrychowicz H."/>
        </authorList>
    </citation>
    <scope>NUCLEOTIDE SEQUENCE [LARGE SCALE GENOMIC DNA]</scope>
    <source>
        <strain evidence="1 2">DSM 22807</strain>
    </source>
</reference>
<evidence type="ECO:0000313" key="1">
    <source>
        <dbReference type="EMBL" id="SHJ81773.1"/>
    </source>
</evidence>
<dbReference type="PROSITE" id="PS51257">
    <property type="entry name" value="PROKAR_LIPOPROTEIN"/>
    <property type="match status" value="1"/>
</dbReference>
<accession>A0A1M6MEI5</accession>
<dbReference type="STRING" id="683124.SAMN05444337_2687"/>
<sequence>MKLKITLLVSCFFLFQSCSKEENTWLLASNSVLVLKVDYTTNTFEGGKELIFQLASQEMTISKVYTPPSDFGNLTLIYNELNEVVFDGTIVWNGLGQINYPQNFLSANQFDYVETTDYIVPSAGFENVFNSNNTVYDYNVMWSSVQGLVKVREYLAENPDATVKVFLYTPSVGVGNPEEWDWIILMKN</sequence>
<dbReference type="AlphaFoldDB" id="A0A1M6MEI5"/>
<dbReference type="RefSeq" id="WP_072785966.1">
    <property type="nucleotide sequence ID" value="NZ_CP045292.1"/>
</dbReference>
<organism evidence="1 2">
    <name type="scientific">Flavobacterium haoranii</name>
    <dbReference type="NCBI Taxonomy" id="683124"/>
    <lineage>
        <taxon>Bacteria</taxon>
        <taxon>Pseudomonadati</taxon>
        <taxon>Bacteroidota</taxon>
        <taxon>Flavobacteriia</taxon>
        <taxon>Flavobacteriales</taxon>
        <taxon>Flavobacteriaceae</taxon>
        <taxon>Flavobacterium</taxon>
    </lineage>
</organism>
<protein>
    <submittedName>
        <fullName evidence="1">Uncharacterized protein</fullName>
    </submittedName>
</protein>
<keyword evidence="2" id="KW-1185">Reference proteome</keyword>
<evidence type="ECO:0000313" key="2">
    <source>
        <dbReference type="Proteomes" id="UP000184232"/>
    </source>
</evidence>
<gene>
    <name evidence="1" type="ORF">SAMN05444337_2687</name>
</gene>
<proteinExistence type="predicted"/>
<dbReference type="Proteomes" id="UP000184232">
    <property type="component" value="Unassembled WGS sequence"/>
</dbReference>
<dbReference type="EMBL" id="FQZH01000007">
    <property type="protein sequence ID" value="SHJ81773.1"/>
    <property type="molecule type" value="Genomic_DNA"/>
</dbReference>